<evidence type="ECO:0008006" key="4">
    <source>
        <dbReference type="Google" id="ProtNLM"/>
    </source>
</evidence>
<dbReference type="AlphaFoldDB" id="W1NHE9"/>
<feature type="region of interest" description="Disordered" evidence="1">
    <location>
        <begin position="70"/>
        <end position="109"/>
    </location>
</feature>
<accession>W1NHE9</accession>
<reference evidence="3" key="1">
    <citation type="journal article" date="2013" name="Science">
        <title>The Amborella genome and the evolution of flowering plants.</title>
        <authorList>
            <consortium name="Amborella Genome Project"/>
        </authorList>
    </citation>
    <scope>NUCLEOTIDE SEQUENCE [LARGE SCALE GENOMIC DNA]</scope>
</reference>
<name>W1NHE9_AMBTC</name>
<proteinExistence type="predicted"/>
<keyword evidence="3" id="KW-1185">Reference proteome</keyword>
<evidence type="ECO:0000313" key="3">
    <source>
        <dbReference type="Proteomes" id="UP000017836"/>
    </source>
</evidence>
<evidence type="ECO:0000313" key="2">
    <source>
        <dbReference type="EMBL" id="ERM94605.1"/>
    </source>
</evidence>
<evidence type="ECO:0000256" key="1">
    <source>
        <dbReference type="SAM" id="MobiDB-lite"/>
    </source>
</evidence>
<dbReference type="EMBL" id="KI397507">
    <property type="protein sequence ID" value="ERM94605.1"/>
    <property type="molecule type" value="Genomic_DNA"/>
</dbReference>
<protein>
    <recommendedName>
        <fullName evidence="4">Retrotransposon gag domain-containing protein</fullName>
    </recommendedName>
</protein>
<dbReference type="HOGENOM" id="CLU_2187448_0_0_1"/>
<dbReference type="Gramene" id="ERM94605">
    <property type="protein sequence ID" value="ERM94605"/>
    <property type="gene ID" value="AMTR_s00011p00105520"/>
</dbReference>
<feature type="compositionally biased region" description="Basic and acidic residues" evidence="1">
    <location>
        <begin position="90"/>
        <end position="109"/>
    </location>
</feature>
<organism evidence="2 3">
    <name type="scientific">Amborella trichopoda</name>
    <dbReference type="NCBI Taxonomy" id="13333"/>
    <lineage>
        <taxon>Eukaryota</taxon>
        <taxon>Viridiplantae</taxon>
        <taxon>Streptophyta</taxon>
        <taxon>Embryophyta</taxon>
        <taxon>Tracheophyta</taxon>
        <taxon>Spermatophyta</taxon>
        <taxon>Magnoliopsida</taxon>
        <taxon>Amborellales</taxon>
        <taxon>Amborellaceae</taxon>
        <taxon>Amborella</taxon>
    </lineage>
</organism>
<dbReference type="Proteomes" id="UP000017836">
    <property type="component" value="Unassembled WGS sequence"/>
</dbReference>
<gene>
    <name evidence="2" type="ORF">AMTR_s00011p00105520</name>
</gene>
<sequence>MNFALNDIKLDDTFHVEAIIDKLPPSWKDYRNALMHKFEDFSLEQSMTHLRIEEETKLWDAKEYKSQMVAKAHTIEGPRRKKPRTQKGIMMEEKKEENKDTKDVNPKTT</sequence>